<organism evidence="3 4">
    <name type="scientific">Flavobacterium frigidarium</name>
    <dbReference type="NCBI Taxonomy" id="99286"/>
    <lineage>
        <taxon>Bacteria</taxon>
        <taxon>Pseudomonadati</taxon>
        <taxon>Bacteroidota</taxon>
        <taxon>Flavobacteriia</taxon>
        <taxon>Flavobacteriales</taxon>
        <taxon>Flavobacteriaceae</taxon>
        <taxon>Flavobacterium</taxon>
    </lineage>
</organism>
<evidence type="ECO:0000256" key="1">
    <source>
        <dbReference type="SAM" id="Phobius"/>
    </source>
</evidence>
<dbReference type="InterPro" id="IPR050194">
    <property type="entry name" value="Glycosyltransferase_grp1"/>
</dbReference>
<reference evidence="3 4" key="1">
    <citation type="submission" date="2023-05" db="EMBL/GenBank/DDBJ databases">
        <title>Adaptations of aquatic viruses from atmosphere-close ecosystems of the Central Arctic Ocean.</title>
        <authorList>
            <person name="Rahlff J."/>
            <person name="Holmfeldt K."/>
        </authorList>
    </citation>
    <scope>NUCLEOTIDE SEQUENCE [LARGE SCALE GENOMIC DNA]</scope>
    <source>
        <strain evidence="3 4">Arc14</strain>
    </source>
</reference>
<dbReference type="Gene3D" id="3.40.50.2000">
    <property type="entry name" value="Glycogen Phosphorylase B"/>
    <property type="match status" value="2"/>
</dbReference>
<evidence type="ECO:0000313" key="4">
    <source>
        <dbReference type="Proteomes" id="UP001568894"/>
    </source>
</evidence>
<keyword evidence="1" id="KW-0472">Membrane</keyword>
<feature type="domain" description="Glycosyl transferase family 1" evidence="2">
    <location>
        <begin position="185"/>
        <end position="342"/>
    </location>
</feature>
<dbReference type="EC" id="2.4.-.-" evidence="3"/>
<evidence type="ECO:0000313" key="3">
    <source>
        <dbReference type="EMBL" id="MEZ7514292.1"/>
    </source>
</evidence>
<proteinExistence type="predicted"/>
<dbReference type="CDD" id="cd03801">
    <property type="entry name" value="GT4_PimA-like"/>
    <property type="match status" value="1"/>
</dbReference>
<dbReference type="InterPro" id="IPR001296">
    <property type="entry name" value="Glyco_trans_1"/>
</dbReference>
<name>A0ABV4KBF2_9FLAO</name>
<dbReference type="RefSeq" id="WP_371567961.1">
    <property type="nucleotide sequence ID" value="NZ_JASMRN010000002.1"/>
</dbReference>
<gene>
    <name evidence="3" type="ORF">QO192_03240</name>
</gene>
<dbReference type="GO" id="GO:0016757">
    <property type="term" value="F:glycosyltransferase activity"/>
    <property type="evidence" value="ECO:0007669"/>
    <property type="project" value="UniProtKB-KW"/>
</dbReference>
<dbReference type="Pfam" id="PF00534">
    <property type="entry name" value="Glycos_transf_1"/>
    <property type="match status" value="1"/>
</dbReference>
<protein>
    <submittedName>
        <fullName evidence="3">Glycosyltransferase family 4 protein</fullName>
        <ecNumber evidence="3">2.4.-.-</ecNumber>
    </submittedName>
</protein>
<keyword evidence="3" id="KW-0808">Transferase</keyword>
<feature type="transmembrane region" description="Helical" evidence="1">
    <location>
        <begin position="97"/>
        <end position="115"/>
    </location>
</feature>
<dbReference type="EMBL" id="JASMRN010000002">
    <property type="protein sequence ID" value="MEZ7514292.1"/>
    <property type="molecule type" value="Genomic_DNA"/>
</dbReference>
<dbReference type="PANTHER" id="PTHR45947:SF3">
    <property type="entry name" value="SULFOQUINOVOSYL TRANSFERASE SQD2"/>
    <property type="match status" value="1"/>
</dbReference>
<evidence type="ECO:0000259" key="2">
    <source>
        <dbReference type="Pfam" id="PF00534"/>
    </source>
</evidence>
<keyword evidence="1" id="KW-0812">Transmembrane</keyword>
<keyword evidence="4" id="KW-1185">Reference proteome</keyword>
<accession>A0ABV4KBF2</accession>
<keyword evidence="1" id="KW-1133">Transmembrane helix</keyword>
<keyword evidence="3" id="KW-0328">Glycosyltransferase</keyword>
<dbReference type="Proteomes" id="UP001568894">
    <property type="component" value="Unassembled WGS sequence"/>
</dbReference>
<comment type="caution">
    <text evidence="3">The sequence shown here is derived from an EMBL/GenBank/DDBJ whole genome shotgun (WGS) entry which is preliminary data.</text>
</comment>
<dbReference type="PANTHER" id="PTHR45947">
    <property type="entry name" value="SULFOQUINOVOSYL TRANSFERASE SQD2"/>
    <property type="match status" value="1"/>
</dbReference>
<sequence>MKKILIINNTIFYEKNEELFLNKETGHFVIDLRDFGNSVSVFQISQPKRARDSFANFSLSNKDISIYEVKRKGSRLYSFIKSFFVMQKAILKNDFVYIYYPGPICLVVALSCMIYKKPFGLYIRGEQGIDSMLSLKIIKRAMFIFTISPKFTENISFNNKDVNTIRPMISFNEGDVLKERILDFGKRVNILYVGRLVFDKGLFELIDAVKILKINNHNIHLNLVGDGIDKDKLQSKVKEEDLLNEVSFLGMISDKQELINIYRCNEVFVLPTYHEGFPRVLYEAMMMNIPIITTFVGTINYLMENERNCLELKVKDIGSIVTAVERLIKDPNLGQKFADQGRLTVMNYLGNKKVKHSELVNHLIQNNI</sequence>
<dbReference type="SUPFAM" id="SSF53756">
    <property type="entry name" value="UDP-Glycosyltransferase/glycogen phosphorylase"/>
    <property type="match status" value="1"/>
</dbReference>